<dbReference type="AlphaFoldDB" id="A0A4S4ETA7"/>
<dbReference type="STRING" id="542762.A0A4S4ETA7"/>
<dbReference type="Pfam" id="PF14655">
    <property type="entry name" value="RAB3GAP2_N"/>
    <property type="match status" value="1"/>
</dbReference>
<protein>
    <recommendedName>
        <fullName evidence="1">Rab3-GAP regulatory subunit N-terminal domain-containing protein</fullName>
    </recommendedName>
</protein>
<dbReference type="Proteomes" id="UP000306102">
    <property type="component" value="Unassembled WGS sequence"/>
</dbReference>
<organism evidence="2 3">
    <name type="scientific">Camellia sinensis var. sinensis</name>
    <name type="common">China tea</name>
    <dbReference type="NCBI Taxonomy" id="542762"/>
    <lineage>
        <taxon>Eukaryota</taxon>
        <taxon>Viridiplantae</taxon>
        <taxon>Streptophyta</taxon>
        <taxon>Embryophyta</taxon>
        <taxon>Tracheophyta</taxon>
        <taxon>Spermatophyta</taxon>
        <taxon>Magnoliopsida</taxon>
        <taxon>eudicotyledons</taxon>
        <taxon>Gunneridae</taxon>
        <taxon>Pentapetalae</taxon>
        <taxon>asterids</taxon>
        <taxon>Ericales</taxon>
        <taxon>Theaceae</taxon>
        <taxon>Camellia</taxon>
    </lineage>
</organism>
<keyword evidence="3" id="KW-1185">Reference proteome</keyword>
<evidence type="ECO:0000313" key="3">
    <source>
        <dbReference type="Proteomes" id="UP000306102"/>
    </source>
</evidence>
<reference evidence="2 3" key="1">
    <citation type="journal article" date="2018" name="Proc. Natl. Acad. Sci. U.S.A.">
        <title>Draft genome sequence of Camellia sinensis var. sinensis provides insights into the evolution of the tea genome and tea quality.</title>
        <authorList>
            <person name="Wei C."/>
            <person name="Yang H."/>
            <person name="Wang S."/>
            <person name="Zhao J."/>
            <person name="Liu C."/>
            <person name="Gao L."/>
            <person name="Xia E."/>
            <person name="Lu Y."/>
            <person name="Tai Y."/>
            <person name="She G."/>
            <person name="Sun J."/>
            <person name="Cao H."/>
            <person name="Tong W."/>
            <person name="Gao Q."/>
            <person name="Li Y."/>
            <person name="Deng W."/>
            <person name="Jiang X."/>
            <person name="Wang W."/>
            <person name="Chen Q."/>
            <person name="Zhang S."/>
            <person name="Li H."/>
            <person name="Wu J."/>
            <person name="Wang P."/>
            <person name="Li P."/>
            <person name="Shi C."/>
            <person name="Zheng F."/>
            <person name="Jian J."/>
            <person name="Huang B."/>
            <person name="Shan D."/>
            <person name="Shi M."/>
            <person name="Fang C."/>
            <person name="Yue Y."/>
            <person name="Li F."/>
            <person name="Li D."/>
            <person name="Wei S."/>
            <person name="Han B."/>
            <person name="Jiang C."/>
            <person name="Yin Y."/>
            <person name="Xia T."/>
            <person name="Zhang Z."/>
            <person name="Bennetzen J.L."/>
            <person name="Zhao S."/>
            <person name="Wan X."/>
        </authorList>
    </citation>
    <scope>NUCLEOTIDE SEQUENCE [LARGE SCALE GENOMIC DNA]</scope>
    <source>
        <strain evidence="3">cv. Shuchazao</strain>
        <tissue evidence="2">Leaf</tissue>
    </source>
</reference>
<name>A0A4S4ETA7_CAMSN</name>
<dbReference type="EMBL" id="SDRB02002105">
    <property type="protein sequence ID" value="THG20123.1"/>
    <property type="molecule type" value="Genomic_DNA"/>
</dbReference>
<feature type="domain" description="Rab3-GAP regulatory subunit N-terminal" evidence="1">
    <location>
        <begin position="28"/>
        <end position="246"/>
    </location>
</feature>
<proteinExistence type="predicted"/>
<dbReference type="InterPro" id="IPR026059">
    <property type="entry name" value="Rab3GAP2"/>
</dbReference>
<gene>
    <name evidence="2" type="ORF">TEA_026083</name>
</gene>
<dbReference type="PANTHER" id="PTHR12472">
    <property type="entry name" value="RAB3-GAP REGULATORY DOMAIN"/>
    <property type="match status" value="1"/>
</dbReference>
<sequence length="254" mass="28303">MARRNHTTELGSIACDDLTELGAGKEGWLVDNPNLLTALDTHSLAIANHSVVLVLDWSDGSDPTGPRVKIRPTLSPIESEYISSVEWLVFDDIRVLALGTSCGYLLIYSLRGDLIHKQIVNPGRILKLRVRGTKRDLTEDTSSAEICVVMPGVVARFDGSEIQSMLQRWFQETHSQFWDQKKNPVDSGSSNVRLPYQLWNVNKYGSCADAAITGIMPPPLMELQSSQRYYCAVTIGDDAVISAFRLAWWDFTLC</sequence>
<evidence type="ECO:0000259" key="1">
    <source>
        <dbReference type="Pfam" id="PF14655"/>
    </source>
</evidence>
<dbReference type="InterPro" id="IPR032839">
    <property type="entry name" value="RAB3GAP_N"/>
</dbReference>
<accession>A0A4S4ETA7</accession>
<comment type="caution">
    <text evidence="2">The sequence shown here is derived from an EMBL/GenBank/DDBJ whole genome shotgun (WGS) entry which is preliminary data.</text>
</comment>
<dbReference type="PANTHER" id="PTHR12472:SF0">
    <property type="entry name" value="RAB3 GTPASE-ACTIVATING PROTEIN NON-CATALYTIC SUBUNIT"/>
    <property type="match status" value="1"/>
</dbReference>
<evidence type="ECO:0000313" key="2">
    <source>
        <dbReference type="EMBL" id="THG20123.1"/>
    </source>
</evidence>